<evidence type="ECO:0000256" key="2">
    <source>
        <dbReference type="ARBA" id="ARBA00023002"/>
    </source>
</evidence>
<dbReference type="SMART" id="SM00829">
    <property type="entry name" value="PKS_ER"/>
    <property type="match status" value="1"/>
</dbReference>
<dbReference type="OrthoDB" id="3175656at2"/>
<name>A0A495IIK2_9MICO</name>
<keyword evidence="5" id="KW-1185">Reference proteome</keyword>
<dbReference type="InterPro" id="IPR036291">
    <property type="entry name" value="NAD(P)-bd_dom_sf"/>
</dbReference>
<dbReference type="InterPro" id="IPR020843">
    <property type="entry name" value="ER"/>
</dbReference>
<dbReference type="PANTHER" id="PTHR48106:SF18">
    <property type="entry name" value="QUINONE OXIDOREDUCTASE PIG3"/>
    <property type="match status" value="1"/>
</dbReference>
<organism evidence="4 5">
    <name type="scientific">Frondihabitans australicus</name>
    <dbReference type="NCBI Taxonomy" id="386892"/>
    <lineage>
        <taxon>Bacteria</taxon>
        <taxon>Bacillati</taxon>
        <taxon>Actinomycetota</taxon>
        <taxon>Actinomycetes</taxon>
        <taxon>Micrococcales</taxon>
        <taxon>Microbacteriaceae</taxon>
        <taxon>Frondihabitans</taxon>
    </lineage>
</organism>
<dbReference type="GO" id="GO:0016651">
    <property type="term" value="F:oxidoreductase activity, acting on NAD(P)H"/>
    <property type="evidence" value="ECO:0007669"/>
    <property type="project" value="TreeGrafter"/>
</dbReference>
<accession>A0A495IIK2</accession>
<dbReference type="CDD" id="cd05289">
    <property type="entry name" value="MDR_like_2"/>
    <property type="match status" value="1"/>
</dbReference>
<protein>
    <submittedName>
        <fullName evidence="4">NADPH:quinone reductase-like Zn-dependent oxidoreductase</fullName>
    </submittedName>
</protein>
<keyword evidence="1" id="KW-0521">NADP</keyword>
<feature type="domain" description="Enoyl reductase (ER)" evidence="3">
    <location>
        <begin position="10"/>
        <end position="306"/>
    </location>
</feature>
<evidence type="ECO:0000259" key="3">
    <source>
        <dbReference type="SMART" id="SM00829"/>
    </source>
</evidence>
<dbReference type="Pfam" id="PF08240">
    <property type="entry name" value="ADH_N"/>
    <property type="match status" value="1"/>
</dbReference>
<gene>
    <name evidence="4" type="ORF">C8E83_2747</name>
</gene>
<evidence type="ECO:0000313" key="4">
    <source>
        <dbReference type="EMBL" id="RKR75599.1"/>
    </source>
</evidence>
<proteinExistence type="predicted"/>
<dbReference type="AlphaFoldDB" id="A0A495IIK2"/>
<dbReference type="SUPFAM" id="SSF50129">
    <property type="entry name" value="GroES-like"/>
    <property type="match status" value="1"/>
</dbReference>
<keyword evidence="2" id="KW-0560">Oxidoreductase</keyword>
<dbReference type="SUPFAM" id="SSF51735">
    <property type="entry name" value="NAD(P)-binding Rossmann-fold domains"/>
    <property type="match status" value="1"/>
</dbReference>
<dbReference type="Pfam" id="PF13602">
    <property type="entry name" value="ADH_zinc_N_2"/>
    <property type="match status" value="1"/>
</dbReference>
<dbReference type="InterPro" id="IPR013154">
    <property type="entry name" value="ADH-like_N"/>
</dbReference>
<evidence type="ECO:0000313" key="5">
    <source>
        <dbReference type="Proteomes" id="UP000280008"/>
    </source>
</evidence>
<dbReference type="InterPro" id="IPR011032">
    <property type="entry name" value="GroES-like_sf"/>
</dbReference>
<evidence type="ECO:0000256" key="1">
    <source>
        <dbReference type="ARBA" id="ARBA00022857"/>
    </source>
</evidence>
<dbReference type="PANTHER" id="PTHR48106">
    <property type="entry name" value="QUINONE OXIDOREDUCTASE PIG3-RELATED"/>
    <property type="match status" value="1"/>
</dbReference>
<dbReference type="EMBL" id="RBKS01000001">
    <property type="protein sequence ID" value="RKR75599.1"/>
    <property type="molecule type" value="Genomic_DNA"/>
</dbReference>
<dbReference type="Gene3D" id="3.40.50.720">
    <property type="entry name" value="NAD(P)-binding Rossmann-like Domain"/>
    <property type="match status" value="1"/>
</dbReference>
<dbReference type="Gene3D" id="3.90.180.10">
    <property type="entry name" value="Medium-chain alcohol dehydrogenases, catalytic domain"/>
    <property type="match status" value="1"/>
</dbReference>
<reference evidence="4 5" key="1">
    <citation type="submission" date="2018-10" db="EMBL/GenBank/DDBJ databases">
        <title>Sequencing the genomes of 1000 actinobacteria strains.</title>
        <authorList>
            <person name="Klenk H.-P."/>
        </authorList>
    </citation>
    <scope>NUCLEOTIDE SEQUENCE [LARGE SCALE GENOMIC DNA]</scope>
    <source>
        <strain evidence="4 5">DSM 17894</strain>
    </source>
</reference>
<comment type="caution">
    <text evidence="4">The sequence shown here is derived from an EMBL/GenBank/DDBJ whole genome shotgun (WGS) entry which is preliminary data.</text>
</comment>
<dbReference type="RefSeq" id="WP_121370375.1">
    <property type="nucleotide sequence ID" value="NZ_RBKS01000001.1"/>
</dbReference>
<sequence>MRVIGVNEFGGPDVLQIVEKPEPHAGPGEVRIAVTAVAVSPTDTMSRAGQGAPMAGPPYVVGMDAAGVVDEVGEGSPFAVGDEVMAITIPAGEHGGAYASFVVGPWQSMSRIPTGSSLEEASTLPMNGLTAVQALEKLALPAGATIAVTGAAGALGGYVVQLAKAAGLTVIADSSPSDEALVAGFGADVVVGRGDDVATRILQAAPEGVDAVVDTALQMSQVTSAVKPGGAFVSFRGWEGDGTPGVRFLTVRVAEEYRSHEKLDALRQAASDGVVTLRVAGVLPAAEAAEAHRRLEAGGSRGRFVLTF</sequence>
<dbReference type="Proteomes" id="UP000280008">
    <property type="component" value="Unassembled WGS sequence"/>
</dbReference>
<dbReference type="GO" id="GO:0070402">
    <property type="term" value="F:NADPH binding"/>
    <property type="evidence" value="ECO:0007669"/>
    <property type="project" value="TreeGrafter"/>
</dbReference>